<organism evidence="2 3">
    <name type="scientific">Streptomyces spongiicola</name>
    <dbReference type="NCBI Taxonomy" id="1690221"/>
    <lineage>
        <taxon>Bacteria</taxon>
        <taxon>Bacillati</taxon>
        <taxon>Actinomycetota</taxon>
        <taxon>Actinomycetes</taxon>
        <taxon>Kitasatosporales</taxon>
        <taxon>Streptomycetaceae</taxon>
        <taxon>Streptomyces</taxon>
    </lineage>
</organism>
<feature type="compositionally biased region" description="Low complexity" evidence="1">
    <location>
        <begin position="88"/>
        <end position="98"/>
    </location>
</feature>
<dbReference type="EMBL" id="CP029254">
    <property type="protein sequence ID" value="AWK08247.1"/>
    <property type="molecule type" value="Genomic_DNA"/>
</dbReference>
<evidence type="ECO:0000256" key="1">
    <source>
        <dbReference type="SAM" id="MobiDB-lite"/>
    </source>
</evidence>
<proteinExistence type="predicted"/>
<protein>
    <submittedName>
        <fullName evidence="2">Uncharacterized protein</fullName>
    </submittedName>
</protein>
<evidence type="ECO:0000313" key="2">
    <source>
        <dbReference type="EMBL" id="AWK08247.1"/>
    </source>
</evidence>
<accession>A0ABN5KC61</accession>
<keyword evidence="3" id="KW-1185">Reference proteome</keyword>
<reference evidence="2 3" key="1">
    <citation type="submission" date="2018-05" db="EMBL/GenBank/DDBJ databases">
        <title>Complete genome sequence of the Type Strain of Streptomyces spongiicola HNM0071, the producer of staurosporine.</title>
        <authorList>
            <person name="Zhou S."/>
            <person name="Huang X."/>
        </authorList>
    </citation>
    <scope>NUCLEOTIDE SEQUENCE [LARGE SCALE GENOMIC DNA]</scope>
    <source>
        <strain evidence="2 3">HNM0071</strain>
    </source>
</reference>
<gene>
    <name evidence="2" type="ORF">DDQ41_04055</name>
</gene>
<feature type="compositionally biased region" description="Basic and acidic residues" evidence="1">
    <location>
        <begin position="72"/>
        <end position="87"/>
    </location>
</feature>
<evidence type="ECO:0000313" key="3">
    <source>
        <dbReference type="Proteomes" id="UP000245051"/>
    </source>
</evidence>
<feature type="region of interest" description="Disordered" evidence="1">
    <location>
        <begin position="198"/>
        <end position="241"/>
    </location>
</feature>
<name>A0ABN5KC61_9ACTN</name>
<feature type="region of interest" description="Disordered" evidence="1">
    <location>
        <begin position="1"/>
        <end position="27"/>
    </location>
</feature>
<dbReference type="Proteomes" id="UP000245051">
    <property type="component" value="Chromosome"/>
</dbReference>
<sequence length="241" mass="24916">MTTATTTTTDRPGTAPAVAQAEQEANEAEQLLAALEERVRDGDEHVTAQQLADARELGRFAKLRAEAARRKADRAAAREAERQRADRLAQAAATAAPGGPLDADTLAADTLAAAYATARDAVRAFVTASEAYNAAIGEAARLLAAADVPDSSGGEHPAPGTMARWGTRTLRLADGTALTATGTGLRLAVLLDDLDRESGGIPTGDFQPPFARTPLTEQAARGRNASPNLPALAEQRAGAAK</sequence>
<feature type="region of interest" description="Disordered" evidence="1">
    <location>
        <begin position="72"/>
        <end position="98"/>
    </location>
</feature>
<dbReference type="RefSeq" id="WP_109293238.1">
    <property type="nucleotide sequence ID" value="NZ_CP029254.1"/>
</dbReference>